<dbReference type="Proteomes" id="UP001162734">
    <property type="component" value="Chromosome"/>
</dbReference>
<evidence type="ECO:0000313" key="3">
    <source>
        <dbReference type="EMBL" id="BDG08993.1"/>
    </source>
</evidence>
<evidence type="ECO:0000259" key="2">
    <source>
        <dbReference type="SMART" id="SM01321"/>
    </source>
</evidence>
<dbReference type="Gene3D" id="3.30.70.1290">
    <property type="entry name" value="Transposase IS200-like"/>
    <property type="match status" value="1"/>
</dbReference>
<gene>
    <name evidence="3" type="ORF">AMPC_21060</name>
</gene>
<dbReference type="RefSeq" id="WP_248340555.1">
    <property type="nucleotide sequence ID" value="NZ_AP025592.1"/>
</dbReference>
<sequence>MPSRSHRTRRSRQAELAFRSHGGARRGAGRKPKNGVKAGASHAVRAELSPRHPVHLTLRPRAGVWNLRSRRAFRVIGRALLGLASARRDFRVVHFSVQGNHLHLLAEVQGKSALTEGARSLAVRLAMGLNRLMGTRGQVFDDRYHAHVLRTPAEVKRALAYVLGNFASHARRRGEPLPPGFVDPFSSAAFRCCGEEDAAGAAWGPPRWFGGLERLVAPPRTWLLRTQA</sequence>
<keyword evidence="4" id="KW-1185">Reference proteome</keyword>
<dbReference type="SUPFAM" id="SSF143422">
    <property type="entry name" value="Transposase IS200-like"/>
    <property type="match status" value="1"/>
</dbReference>
<reference evidence="4" key="1">
    <citation type="journal article" date="2022" name="Int. J. Syst. Evol. Microbiol.">
        <title>Anaeromyxobacter oryzae sp. nov., Anaeromyxobacter diazotrophicus sp. nov. and Anaeromyxobacter paludicola sp. nov., isolated from paddy soils.</title>
        <authorList>
            <person name="Itoh H."/>
            <person name="Xu Z."/>
            <person name="Mise K."/>
            <person name="Masuda Y."/>
            <person name="Ushijima N."/>
            <person name="Hayakawa C."/>
            <person name="Shiratori Y."/>
            <person name="Senoo K."/>
        </authorList>
    </citation>
    <scope>NUCLEOTIDE SEQUENCE [LARGE SCALE GENOMIC DNA]</scope>
    <source>
        <strain evidence="4">Red630</strain>
    </source>
</reference>
<feature type="region of interest" description="Disordered" evidence="1">
    <location>
        <begin position="1"/>
        <end position="44"/>
    </location>
</feature>
<accession>A0ABN6N758</accession>
<organism evidence="3 4">
    <name type="scientific">Anaeromyxobacter paludicola</name>
    <dbReference type="NCBI Taxonomy" id="2918171"/>
    <lineage>
        <taxon>Bacteria</taxon>
        <taxon>Pseudomonadati</taxon>
        <taxon>Myxococcota</taxon>
        <taxon>Myxococcia</taxon>
        <taxon>Myxococcales</taxon>
        <taxon>Cystobacterineae</taxon>
        <taxon>Anaeromyxobacteraceae</taxon>
        <taxon>Anaeromyxobacter</taxon>
    </lineage>
</organism>
<dbReference type="InterPro" id="IPR002686">
    <property type="entry name" value="Transposase_17"/>
</dbReference>
<dbReference type="EMBL" id="AP025592">
    <property type="protein sequence ID" value="BDG08993.1"/>
    <property type="molecule type" value="Genomic_DNA"/>
</dbReference>
<proteinExistence type="predicted"/>
<name>A0ABN6N758_9BACT</name>
<feature type="compositionally biased region" description="Basic residues" evidence="1">
    <location>
        <begin position="1"/>
        <end position="11"/>
    </location>
</feature>
<dbReference type="InterPro" id="IPR036515">
    <property type="entry name" value="Transposase_17_sf"/>
</dbReference>
<evidence type="ECO:0000256" key="1">
    <source>
        <dbReference type="SAM" id="MobiDB-lite"/>
    </source>
</evidence>
<protein>
    <recommendedName>
        <fullName evidence="2">Transposase IS200-like domain-containing protein</fullName>
    </recommendedName>
</protein>
<dbReference type="SMART" id="SM01321">
    <property type="entry name" value="Y1_Tnp"/>
    <property type="match status" value="1"/>
</dbReference>
<evidence type="ECO:0000313" key="4">
    <source>
        <dbReference type="Proteomes" id="UP001162734"/>
    </source>
</evidence>
<feature type="domain" description="Transposase IS200-like" evidence="2">
    <location>
        <begin position="49"/>
        <end position="165"/>
    </location>
</feature>
<feature type="compositionally biased region" description="Basic residues" evidence="1">
    <location>
        <begin position="22"/>
        <end position="34"/>
    </location>
</feature>